<evidence type="ECO:0000313" key="15">
    <source>
        <dbReference type="EMBL" id="KAG0291070.1"/>
    </source>
</evidence>
<evidence type="ECO:0000256" key="8">
    <source>
        <dbReference type="ARBA" id="ARBA00023306"/>
    </source>
</evidence>
<keyword evidence="8 10" id="KW-0131">Cell cycle</keyword>
<evidence type="ECO:0000256" key="1">
    <source>
        <dbReference type="ARBA" id="ARBA00007050"/>
    </source>
</evidence>
<comment type="caution">
    <text evidence="15">The sequence shown here is derived from an EMBL/GenBank/DDBJ whole genome shotgun (WGS) entry which is preliminary data.</text>
</comment>
<name>A0ABQ7K568_9FUNG</name>
<evidence type="ECO:0000259" key="13">
    <source>
        <dbReference type="Pfam" id="PF03801"/>
    </source>
</evidence>
<feature type="domain" description="Kinetochore protein NDC80 loop region" evidence="14">
    <location>
        <begin position="464"/>
        <end position="652"/>
    </location>
</feature>
<keyword evidence="9 10" id="KW-0137">Centromere</keyword>
<evidence type="ECO:0000256" key="4">
    <source>
        <dbReference type="ARBA" id="ARBA00022776"/>
    </source>
</evidence>
<evidence type="ECO:0000256" key="5">
    <source>
        <dbReference type="ARBA" id="ARBA00022838"/>
    </source>
</evidence>
<feature type="compositionally biased region" description="Low complexity" evidence="12">
    <location>
        <begin position="47"/>
        <end position="56"/>
    </location>
</feature>
<proteinExistence type="inferred from homology"/>
<comment type="similarity">
    <text evidence="1 10">Belongs to the NDC80/HEC1 family.</text>
</comment>
<feature type="region of interest" description="Disordered" evidence="12">
    <location>
        <begin position="1"/>
        <end position="59"/>
    </location>
</feature>
<evidence type="ECO:0000256" key="11">
    <source>
        <dbReference type="SAM" id="Coils"/>
    </source>
</evidence>
<keyword evidence="2 10" id="KW-0158">Chromosome</keyword>
<feature type="coiled-coil region" evidence="11">
    <location>
        <begin position="604"/>
        <end position="660"/>
    </location>
</feature>
<evidence type="ECO:0000256" key="10">
    <source>
        <dbReference type="RuleBase" id="RU368072"/>
    </source>
</evidence>
<dbReference type="Pfam" id="PF24487">
    <property type="entry name" value="NDC80_loop"/>
    <property type="match status" value="1"/>
</dbReference>
<feature type="domain" description="Kinetochore protein Ndc80 CH" evidence="13">
    <location>
        <begin position="128"/>
        <end position="253"/>
    </location>
</feature>
<keyword evidence="7 10" id="KW-0539">Nucleus</keyword>
<dbReference type="InterPro" id="IPR055260">
    <property type="entry name" value="Ndc80_CH"/>
</dbReference>
<feature type="coiled-coil region" evidence="11">
    <location>
        <begin position="315"/>
        <end position="453"/>
    </location>
</feature>
<organism evidence="15 16">
    <name type="scientific">Linnemannia gamsii</name>
    <dbReference type="NCBI Taxonomy" id="64522"/>
    <lineage>
        <taxon>Eukaryota</taxon>
        <taxon>Fungi</taxon>
        <taxon>Fungi incertae sedis</taxon>
        <taxon>Mucoromycota</taxon>
        <taxon>Mortierellomycotina</taxon>
        <taxon>Mortierellomycetes</taxon>
        <taxon>Mortierellales</taxon>
        <taxon>Mortierellaceae</taxon>
        <taxon>Linnemannia</taxon>
    </lineage>
</organism>
<dbReference type="Pfam" id="PF03801">
    <property type="entry name" value="Ndc80_HEC"/>
    <property type="match status" value="1"/>
</dbReference>
<evidence type="ECO:0000256" key="9">
    <source>
        <dbReference type="ARBA" id="ARBA00023328"/>
    </source>
</evidence>
<dbReference type="InterPro" id="IPR057091">
    <property type="entry name" value="NDC80_loop"/>
</dbReference>
<dbReference type="EMBL" id="JAAAIM010000260">
    <property type="protein sequence ID" value="KAG0291070.1"/>
    <property type="molecule type" value="Genomic_DNA"/>
</dbReference>
<evidence type="ECO:0000256" key="12">
    <source>
        <dbReference type="SAM" id="MobiDB-lite"/>
    </source>
</evidence>
<keyword evidence="6 11" id="KW-0175">Coiled coil</keyword>
<dbReference type="Gene3D" id="1.10.418.30">
    <property type="entry name" value="Ncd80 complex, Ncd80 subunit"/>
    <property type="match status" value="1"/>
</dbReference>
<comment type="function">
    <text evidence="10">Acts as a component of the essential kinetochore-associated NDC80 complex, which is required for chromosome segregation and spindle checkpoint activity.</text>
</comment>
<evidence type="ECO:0000256" key="7">
    <source>
        <dbReference type="ARBA" id="ARBA00023242"/>
    </source>
</evidence>
<sequence>MNHQEPQTPYGNNSSIPTSRKMANYPNTMQPPPSTTWYNNSAGGGSSNSRWSVSSGFRQSINGGHRNSILNSSVMMSQRPSPMGPLTGDEYGALGSSVMGPPTSGNRRVSSFAPRQSMNGPGPSMGFALTNNVNIRDPRPVKDKGFQRNLILSIVNFLSQTGYPHAITNKNLTQPTNKDFQDIFKFLYLKLDPGYEFQKKFEDEVPVLLKTMRYPAADSISKTSLYTVGTPHSWPNMLALLGWMMDTIMIIDKYNELMEAQQMSNAHNRDRGIDPKMDMTQVSPERALYTYLTKTYRVWMLTGVLHDPEIEESIAKSFQRRKEYAEEEVRSLEAMNESRRQELEAARAEVSPLIALEGEQKTLKKDLEQFKKAIDHGVPRIEEVRMANEESRKNITIKEHKLSDLEQAKTEVQEIVRTQTTTRAGLESKLEERNRFRRKEDTLKQQVSDFEEEQRTLDKRYQDGESEAERLMTEYNALAVKIGIVPTSGKHAGGQDFELRLDLDNALSGAGKLYSTETKNKAERTVSNLRNQFTTNVNRTDNELMGLKEDLDHLDDQIADKTGEIRIKEYQHGLLSKKHQEDKETARTETANRQTFTESQEEQLQAMMLEINQNTAEIDRFEQENILMERQAAQNREIYNRRIKDILAQLTEAKQHVEEQVGLVQTMASKEVEDSQQQRKHVRQVVAADVAIELQKRNDPDNFDPVPERDLIFSK</sequence>
<dbReference type="InterPro" id="IPR005550">
    <property type="entry name" value="Kinetochore_Ndc80"/>
</dbReference>
<evidence type="ECO:0000256" key="6">
    <source>
        <dbReference type="ARBA" id="ARBA00023054"/>
    </source>
</evidence>
<reference evidence="15 16" key="1">
    <citation type="journal article" date="2020" name="Fungal Divers.">
        <title>Resolving the Mortierellaceae phylogeny through synthesis of multi-gene phylogenetics and phylogenomics.</title>
        <authorList>
            <person name="Vandepol N."/>
            <person name="Liber J."/>
            <person name="Desiro A."/>
            <person name="Na H."/>
            <person name="Kennedy M."/>
            <person name="Barry K."/>
            <person name="Grigoriev I.V."/>
            <person name="Miller A.N."/>
            <person name="O'Donnell K."/>
            <person name="Stajich J.E."/>
            <person name="Bonito G."/>
        </authorList>
    </citation>
    <scope>NUCLEOTIDE SEQUENCE [LARGE SCALE GENOMIC DNA]</scope>
    <source>
        <strain evidence="15 16">AD045</strain>
    </source>
</reference>
<comment type="subcellular location">
    <subcellularLocation>
        <location evidence="10">Chromosome</location>
        <location evidence="10">Centromere</location>
        <location evidence="10">Kinetochore</location>
    </subcellularLocation>
    <subcellularLocation>
        <location evidence="10">Nucleus</location>
    </subcellularLocation>
</comment>
<dbReference type="PANTHER" id="PTHR10643:SF2">
    <property type="entry name" value="KINETOCHORE PROTEIN NDC80 HOMOLOG"/>
    <property type="match status" value="1"/>
</dbReference>
<dbReference type="Proteomes" id="UP001194696">
    <property type="component" value="Unassembled WGS sequence"/>
</dbReference>
<evidence type="ECO:0000256" key="2">
    <source>
        <dbReference type="ARBA" id="ARBA00022454"/>
    </source>
</evidence>
<evidence type="ECO:0000313" key="16">
    <source>
        <dbReference type="Proteomes" id="UP001194696"/>
    </source>
</evidence>
<keyword evidence="4 10" id="KW-0498">Mitosis</keyword>
<keyword evidence="3 10" id="KW-0132">Cell division</keyword>
<gene>
    <name evidence="15" type="primary">NDC80</name>
    <name evidence="15" type="ORF">BGZ96_005536</name>
</gene>
<dbReference type="InterPro" id="IPR038273">
    <property type="entry name" value="Ndc80_sf"/>
</dbReference>
<accession>A0ABQ7K568</accession>
<keyword evidence="5 10" id="KW-0995">Kinetochore</keyword>
<comment type="subunit">
    <text evidence="10">Component of the NDC80 complex.</text>
</comment>
<evidence type="ECO:0000256" key="3">
    <source>
        <dbReference type="ARBA" id="ARBA00022618"/>
    </source>
</evidence>
<dbReference type="PANTHER" id="PTHR10643">
    <property type="entry name" value="KINETOCHORE PROTEIN NDC80"/>
    <property type="match status" value="1"/>
</dbReference>
<feature type="compositionally biased region" description="Polar residues" evidence="12">
    <location>
        <begin position="1"/>
        <end position="18"/>
    </location>
</feature>
<keyword evidence="16" id="KW-1185">Reference proteome</keyword>
<protein>
    <recommendedName>
        <fullName evidence="10">Kinetochore protein NDC80</fullName>
    </recommendedName>
</protein>
<evidence type="ECO:0000259" key="14">
    <source>
        <dbReference type="Pfam" id="PF24487"/>
    </source>
</evidence>
<feature type="coiled-coil region" evidence="11">
    <location>
        <begin position="537"/>
        <end position="564"/>
    </location>
</feature>